<evidence type="ECO:0000256" key="7">
    <source>
        <dbReference type="ARBA" id="ARBA00023136"/>
    </source>
</evidence>
<dbReference type="Gene3D" id="3.30.450.350">
    <property type="entry name" value="CHASE domain"/>
    <property type="match status" value="1"/>
</dbReference>
<dbReference type="InterPro" id="IPR005467">
    <property type="entry name" value="His_kinase_dom"/>
</dbReference>
<dbReference type="PROSITE" id="PS50109">
    <property type="entry name" value="HIS_KIN"/>
    <property type="match status" value="1"/>
</dbReference>
<comment type="caution">
    <text evidence="13">The sequence shown here is derived from an EMBL/GenBank/DDBJ whole genome shotgun (WGS) entry which is preliminary data.</text>
</comment>
<evidence type="ECO:0000256" key="9">
    <source>
        <dbReference type="SAM" id="MobiDB-lite"/>
    </source>
</evidence>
<protein>
    <recommendedName>
        <fullName evidence="3">histidine kinase</fullName>
        <ecNumber evidence="3">2.7.13.3</ecNumber>
    </recommendedName>
</protein>
<reference evidence="13 14" key="1">
    <citation type="submission" date="2022-11" db="EMBL/GenBank/DDBJ databases">
        <title>Minimal conservation of predation-associated metabolite biosynthetic gene clusters underscores biosynthetic potential of Myxococcota including descriptions for ten novel species: Archangium lansinium sp. nov., Myxococcus landrumus sp. nov., Nannocystis bai.</title>
        <authorList>
            <person name="Ahearne A."/>
            <person name="Stevens C."/>
            <person name="Phillips K."/>
        </authorList>
    </citation>
    <scope>NUCLEOTIDE SEQUENCE [LARGE SCALE GENOMIC DNA]</scope>
    <source>
        <strain evidence="13 14">MIWBW</strain>
    </source>
</reference>
<gene>
    <name evidence="13" type="ORF">OV287_37785</name>
</gene>
<comment type="subcellular location">
    <subcellularLocation>
        <location evidence="2">Membrane</location>
    </subcellularLocation>
</comment>
<dbReference type="Pfam" id="PF02518">
    <property type="entry name" value="HATPase_c"/>
    <property type="match status" value="1"/>
</dbReference>
<dbReference type="Proteomes" id="UP001207654">
    <property type="component" value="Unassembled WGS sequence"/>
</dbReference>
<dbReference type="SUPFAM" id="SSF55874">
    <property type="entry name" value="ATPase domain of HSP90 chaperone/DNA topoisomerase II/histidine kinase"/>
    <property type="match status" value="1"/>
</dbReference>
<dbReference type="Gene3D" id="3.30.450.40">
    <property type="match status" value="1"/>
</dbReference>
<feature type="compositionally biased region" description="Polar residues" evidence="9">
    <location>
        <begin position="741"/>
        <end position="751"/>
    </location>
</feature>
<dbReference type="InterPro" id="IPR004358">
    <property type="entry name" value="Sig_transdc_His_kin-like_C"/>
</dbReference>
<dbReference type="SUPFAM" id="SSF55781">
    <property type="entry name" value="GAF domain-like"/>
    <property type="match status" value="1"/>
</dbReference>
<dbReference type="GO" id="GO:0005524">
    <property type="term" value="F:ATP binding"/>
    <property type="evidence" value="ECO:0007669"/>
    <property type="project" value="UniProtKB-KW"/>
</dbReference>
<dbReference type="InterPro" id="IPR003661">
    <property type="entry name" value="HisK_dim/P_dom"/>
</dbReference>
<dbReference type="InterPro" id="IPR003018">
    <property type="entry name" value="GAF"/>
</dbReference>
<organism evidence="13 14">
    <name type="scientific">Archangium lansingense</name>
    <dbReference type="NCBI Taxonomy" id="2995310"/>
    <lineage>
        <taxon>Bacteria</taxon>
        <taxon>Pseudomonadati</taxon>
        <taxon>Myxococcota</taxon>
        <taxon>Myxococcia</taxon>
        <taxon>Myxococcales</taxon>
        <taxon>Cystobacterineae</taxon>
        <taxon>Archangiaceae</taxon>
        <taxon>Archangium</taxon>
    </lineage>
</organism>
<keyword evidence="5 10" id="KW-0812">Transmembrane</keyword>
<evidence type="ECO:0000259" key="12">
    <source>
        <dbReference type="PROSITE" id="PS50839"/>
    </source>
</evidence>
<feature type="transmembrane region" description="Helical" evidence="10">
    <location>
        <begin position="12"/>
        <end position="33"/>
    </location>
</feature>
<dbReference type="EC" id="2.7.13.3" evidence="3"/>
<keyword evidence="4" id="KW-0597">Phosphoprotein</keyword>
<dbReference type="Pfam" id="PF13492">
    <property type="entry name" value="GAF_3"/>
    <property type="match status" value="1"/>
</dbReference>
<evidence type="ECO:0000256" key="4">
    <source>
        <dbReference type="ARBA" id="ARBA00022553"/>
    </source>
</evidence>
<dbReference type="InterPro" id="IPR036890">
    <property type="entry name" value="HATPase_C_sf"/>
</dbReference>
<evidence type="ECO:0000256" key="10">
    <source>
        <dbReference type="SAM" id="Phobius"/>
    </source>
</evidence>
<dbReference type="SMART" id="SM00388">
    <property type="entry name" value="HisKA"/>
    <property type="match status" value="1"/>
</dbReference>
<proteinExistence type="predicted"/>
<feature type="domain" description="CHASE" evidence="12">
    <location>
        <begin position="113"/>
        <end position="222"/>
    </location>
</feature>
<dbReference type="InterPro" id="IPR003594">
    <property type="entry name" value="HATPase_dom"/>
</dbReference>
<name>A0ABT4AEW3_9BACT</name>
<keyword evidence="6 10" id="KW-1133">Transmembrane helix</keyword>
<dbReference type="InterPro" id="IPR036097">
    <property type="entry name" value="HisK_dim/P_sf"/>
</dbReference>
<dbReference type="InterPro" id="IPR029016">
    <property type="entry name" value="GAF-like_dom_sf"/>
</dbReference>
<evidence type="ECO:0000256" key="8">
    <source>
        <dbReference type="SAM" id="Coils"/>
    </source>
</evidence>
<keyword evidence="7 10" id="KW-0472">Membrane</keyword>
<dbReference type="SUPFAM" id="SSF47384">
    <property type="entry name" value="Homodimeric domain of signal transducing histidine kinase"/>
    <property type="match status" value="1"/>
</dbReference>
<keyword evidence="13" id="KW-0067">ATP-binding</keyword>
<evidence type="ECO:0000256" key="2">
    <source>
        <dbReference type="ARBA" id="ARBA00004370"/>
    </source>
</evidence>
<dbReference type="InterPro" id="IPR042240">
    <property type="entry name" value="CHASE_sf"/>
</dbReference>
<dbReference type="PANTHER" id="PTHR43547:SF2">
    <property type="entry name" value="HYBRID SIGNAL TRANSDUCTION HISTIDINE KINASE C"/>
    <property type="match status" value="1"/>
</dbReference>
<dbReference type="SMART" id="SM00065">
    <property type="entry name" value="GAF"/>
    <property type="match status" value="1"/>
</dbReference>
<dbReference type="Gene3D" id="3.30.565.10">
    <property type="entry name" value="Histidine kinase-like ATPase, C-terminal domain"/>
    <property type="match status" value="1"/>
</dbReference>
<dbReference type="Pfam" id="PF03924">
    <property type="entry name" value="CHASE"/>
    <property type="match status" value="1"/>
</dbReference>
<evidence type="ECO:0000256" key="6">
    <source>
        <dbReference type="ARBA" id="ARBA00022989"/>
    </source>
</evidence>
<feature type="region of interest" description="Disordered" evidence="9">
    <location>
        <begin position="726"/>
        <end position="751"/>
    </location>
</feature>
<dbReference type="Gene3D" id="1.10.287.130">
    <property type="match status" value="1"/>
</dbReference>
<evidence type="ECO:0000256" key="3">
    <source>
        <dbReference type="ARBA" id="ARBA00012438"/>
    </source>
</evidence>
<dbReference type="SMART" id="SM00387">
    <property type="entry name" value="HATPase_c"/>
    <property type="match status" value="1"/>
</dbReference>
<evidence type="ECO:0000313" key="14">
    <source>
        <dbReference type="Proteomes" id="UP001207654"/>
    </source>
</evidence>
<dbReference type="PANTHER" id="PTHR43547">
    <property type="entry name" value="TWO-COMPONENT HISTIDINE KINASE"/>
    <property type="match status" value="1"/>
</dbReference>
<sequence length="751" mass="81435">MRSCLSSLAQHLRRLWSAYAVLLASVIFSAIAYQRVEQTVDAEAHTRVEAAAEETQRALDRRVDHYLGVVYGVRGLFVASHEVSAQELEELLTWMGTKSRYPAMQGVAYAAVSPTKVTVTRVGPLESNRVLLGEDLGTDPIAREAMRTAAMTGQPFAITRSGPGWEPEDMGLPTVWIFLPVYQVSRKPGPSGVLHPESAPVVGFVVGIFRVDDLLQNLGPVSAVVDYEVYEGPALDPDHLLYDDDGLPDVGRQSSGEQLVRASTLPMVGRPWTFYFSTRPGFEEIGVERVASIAILIGGSLMGVLLFGIIATQVRGRVAAERLTAELRSSEQAARQSKSMAEQAEHRAAMLAEASRVLASSLDDPARLGAVAQRVVPFMADGCIIELVQPDGSLAPVASAQAGPEAQRWMAESRRLYPLRWDGHSLVSTQPSTQDSGAALVVPLSAREQLIGAMSFFLGPGPRQFDAVTCALAEDLARRVSAAVDNGHLVEEAHAAVHLRDDFLVVAAHELKTPLTALQLQITHMGRLLGKGEILLEPFRDKLGKVRRHLVRLTNLVEELLDVSRIASGHFLFHLEKMDLGRLGREVVDRFGEQAAAKSATISVTEEGDLVGVWDSFRLDQVLTNLVANALKYGLGRPISLSLVGGKDTVRVMVRDEGIGIAPADVLRIFNRFERAASSDHYGGLGLGLFITRQIVEALGGRIFVKSEVGLGSTFIVELPRTVPDSPVMAGEPERRAGPMTFSQSNSEHPV</sequence>
<dbReference type="InterPro" id="IPR006189">
    <property type="entry name" value="CHASE_dom"/>
</dbReference>
<keyword evidence="8" id="KW-0175">Coiled coil</keyword>
<accession>A0ABT4AEW3</accession>
<keyword evidence="14" id="KW-1185">Reference proteome</keyword>
<evidence type="ECO:0000313" key="13">
    <source>
        <dbReference type="EMBL" id="MCY1080219.1"/>
    </source>
</evidence>
<feature type="domain" description="Histidine kinase" evidence="11">
    <location>
        <begin position="506"/>
        <end position="723"/>
    </location>
</feature>
<keyword evidence="13" id="KW-0547">Nucleotide-binding</keyword>
<dbReference type="PRINTS" id="PR00344">
    <property type="entry name" value="BCTRLSENSOR"/>
</dbReference>
<comment type="catalytic activity">
    <reaction evidence="1">
        <text>ATP + protein L-histidine = ADP + protein N-phospho-L-histidine.</text>
        <dbReference type="EC" id="2.7.13.3"/>
    </reaction>
</comment>
<dbReference type="EMBL" id="JAPNKA010000001">
    <property type="protein sequence ID" value="MCY1080219.1"/>
    <property type="molecule type" value="Genomic_DNA"/>
</dbReference>
<dbReference type="PROSITE" id="PS50839">
    <property type="entry name" value="CHASE"/>
    <property type="match status" value="1"/>
</dbReference>
<evidence type="ECO:0000256" key="5">
    <source>
        <dbReference type="ARBA" id="ARBA00022692"/>
    </source>
</evidence>
<dbReference type="SMART" id="SM01079">
    <property type="entry name" value="CHASE"/>
    <property type="match status" value="1"/>
</dbReference>
<dbReference type="Pfam" id="PF00512">
    <property type="entry name" value="HisKA"/>
    <property type="match status" value="1"/>
</dbReference>
<feature type="coiled-coil region" evidence="8">
    <location>
        <begin position="320"/>
        <end position="347"/>
    </location>
</feature>
<feature type="transmembrane region" description="Helical" evidence="10">
    <location>
        <begin position="290"/>
        <end position="312"/>
    </location>
</feature>
<dbReference type="RefSeq" id="WP_267538893.1">
    <property type="nucleotide sequence ID" value="NZ_JAPNKA010000001.1"/>
</dbReference>
<dbReference type="CDD" id="cd00082">
    <property type="entry name" value="HisKA"/>
    <property type="match status" value="1"/>
</dbReference>
<evidence type="ECO:0000259" key="11">
    <source>
        <dbReference type="PROSITE" id="PS50109"/>
    </source>
</evidence>
<evidence type="ECO:0000256" key="1">
    <source>
        <dbReference type="ARBA" id="ARBA00000085"/>
    </source>
</evidence>